<evidence type="ECO:0000313" key="4">
    <source>
        <dbReference type="EMBL" id="QCZ92483.1"/>
    </source>
</evidence>
<dbReference type="RefSeq" id="WP_139755236.1">
    <property type="nucleotide sequence ID" value="NZ_CP039852.1"/>
</dbReference>
<reference evidence="4 5" key="1">
    <citation type="submission" date="2019-04" db="EMBL/GenBank/DDBJ databases">
        <title>Salinimonas iocasae sp. nov., a halophilic bacterium isolated from the outer tube casing of tubeworms in Okinawa Trough.</title>
        <authorList>
            <person name="Zhang H."/>
            <person name="Wang H."/>
            <person name="Li C."/>
        </authorList>
    </citation>
    <scope>NUCLEOTIDE SEQUENCE [LARGE SCALE GENOMIC DNA]</scope>
    <source>
        <strain evidence="4 5">KX18D6</strain>
    </source>
</reference>
<accession>A0A5B7YB14</accession>
<keyword evidence="2" id="KW-0732">Signal</keyword>
<proteinExistence type="predicted"/>
<keyword evidence="1" id="KW-1133">Transmembrane helix</keyword>
<gene>
    <name evidence="4" type="ORF">FBQ74_02890</name>
</gene>
<sequence length="336" mass="36007">MKAVKQGILSAALALTSISAVAGPFYISQAADFNAYIMEDMQGAHSDVEGRLAVGGNLTLDNYGLGLQLNDQGSKPVFVGGGDAKMRDSRVYNGDAVAAGTIDIDETVGLYNDPDTHNTNAFYQDSSFDFATTNAEVLYKSSLWGAYSANAQVELGINDANELWGINFSGTSDVNVFSIDAQTLSSPNKKITIDIPDTSYAIINVMGEAVELFNTGFHLPDDQKFPDNDSNGEQQDRHTGLYNERVLFNFVDATSLVMNGIGFKGSILAPLADVTFSDGHIDGNLIVKSLRSAENQNTGQINNYGFSGFTSVSEPATGLVLAFAAFLLTRRRKKTA</sequence>
<feature type="transmembrane region" description="Helical" evidence="1">
    <location>
        <begin position="304"/>
        <end position="328"/>
    </location>
</feature>
<dbReference type="Pfam" id="PF20597">
    <property type="entry name" value="pAdhesive_15"/>
    <property type="match status" value="1"/>
</dbReference>
<dbReference type="OrthoDB" id="5755975at2"/>
<dbReference type="AlphaFoldDB" id="A0A5B7YB14"/>
<organism evidence="4 5">
    <name type="scientific">Salinimonas iocasae</name>
    <dbReference type="NCBI Taxonomy" id="2572577"/>
    <lineage>
        <taxon>Bacteria</taxon>
        <taxon>Pseudomonadati</taxon>
        <taxon>Pseudomonadota</taxon>
        <taxon>Gammaproteobacteria</taxon>
        <taxon>Alteromonadales</taxon>
        <taxon>Alteromonadaceae</taxon>
        <taxon>Alteromonas/Salinimonas group</taxon>
        <taxon>Salinimonas</taxon>
    </lineage>
</organism>
<evidence type="ECO:0000259" key="3">
    <source>
        <dbReference type="Pfam" id="PF20597"/>
    </source>
</evidence>
<dbReference type="EMBL" id="CP039852">
    <property type="protein sequence ID" value="QCZ92483.1"/>
    <property type="molecule type" value="Genomic_DNA"/>
</dbReference>
<feature type="chain" id="PRO_5023107976" evidence="2">
    <location>
        <begin position="23"/>
        <end position="336"/>
    </location>
</feature>
<dbReference type="InterPro" id="IPR026588">
    <property type="entry name" value="Choice_anch_A"/>
</dbReference>
<keyword evidence="1" id="KW-0812">Transmembrane</keyword>
<feature type="domain" description="Choice-of-anchor A" evidence="3">
    <location>
        <begin position="28"/>
        <end position="295"/>
    </location>
</feature>
<evidence type="ECO:0000313" key="5">
    <source>
        <dbReference type="Proteomes" id="UP000304912"/>
    </source>
</evidence>
<name>A0A5B7YB14_9ALTE</name>
<protein>
    <submittedName>
        <fullName evidence="4">Choice-of-anchor A family protein</fullName>
    </submittedName>
</protein>
<dbReference type="Proteomes" id="UP000304912">
    <property type="component" value="Chromosome"/>
</dbReference>
<evidence type="ECO:0000256" key="2">
    <source>
        <dbReference type="SAM" id="SignalP"/>
    </source>
</evidence>
<keyword evidence="1" id="KW-0472">Membrane</keyword>
<dbReference type="NCBIfam" id="TIGR04215">
    <property type="entry name" value="choice_anch_A"/>
    <property type="match status" value="1"/>
</dbReference>
<keyword evidence="5" id="KW-1185">Reference proteome</keyword>
<evidence type="ECO:0000256" key="1">
    <source>
        <dbReference type="SAM" id="Phobius"/>
    </source>
</evidence>
<dbReference type="KEGG" id="salk:FBQ74_02890"/>
<feature type="signal peptide" evidence="2">
    <location>
        <begin position="1"/>
        <end position="22"/>
    </location>
</feature>